<keyword evidence="1" id="KW-0862">Zinc</keyword>
<protein>
    <recommendedName>
        <fullName evidence="3">CCHC-type domain-containing protein</fullName>
    </recommendedName>
</protein>
<feature type="domain" description="CCHC-type" evidence="3">
    <location>
        <begin position="291"/>
        <end position="305"/>
    </location>
</feature>
<feature type="compositionally biased region" description="Basic and acidic residues" evidence="2">
    <location>
        <begin position="191"/>
        <end position="200"/>
    </location>
</feature>
<feature type="compositionally biased region" description="Basic and acidic residues" evidence="2">
    <location>
        <begin position="1"/>
        <end position="23"/>
    </location>
</feature>
<dbReference type="Proteomes" id="UP001642540">
    <property type="component" value="Unassembled WGS sequence"/>
</dbReference>
<gene>
    <name evidence="4" type="ORF">ODALV1_LOCUS26229</name>
</gene>
<comment type="caution">
    <text evidence="4">The sequence shown here is derived from an EMBL/GenBank/DDBJ whole genome shotgun (WGS) entry which is preliminary data.</text>
</comment>
<feature type="compositionally biased region" description="Basic and acidic residues" evidence="2">
    <location>
        <begin position="251"/>
        <end position="261"/>
    </location>
</feature>
<proteinExistence type="predicted"/>
<feature type="region of interest" description="Disordered" evidence="2">
    <location>
        <begin position="69"/>
        <end position="104"/>
    </location>
</feature>
<dbReference type="InterPro" id="IPR036875">
    <property type="entry name" value="Znf_CCHC_sf"/>
</dbReference>
<feature type="region of interest" description="Disordered" evidence="2">
    <location>
        <begin position="311"/>
        <end position="334"/>
    </location>
</feature>
<dbReference type="EMBL" id="CAXLJM020000110">
    <property type="protein sequence ID" value="CAL8135981.1"/>
    <property type="molecule type" value="Genomic_DNA"/>
</dbReference>
<feature type="compositionally biased region" description="Low complexity" evidence="2">
    <location>
        <begin position="216"/>
        <end position="226"/>
    </location>
</feature>
<evidence type="ECO:0000259" key="3">
    <source>
        <dbReference type="PROSITE" id="PS50158"/>
    </source>
</evidence>
<evidence type="ECO:0000256" key="2">
    <source>
        <dbReference type="SAM" id="MobiDB-lite"/>
    </source>
</evidence>
<feature type="compositionally biased region" description="Pro residues" evidence="2">
    <location>
        <begin position="82"/>
        <end position="100"/>
    </location>
</feature>
<evidence type="ECO:0000256" key="1">
    <source>
        <dbReference type="PROSITE-ProRule" id="PRU00047"/>
    </source>
</evidence>
<feature type="compositionally biased region" description="Basic and acidic residues" evidence="2">
    <location>
        <begin position="274"/>
        <end position="289"/>
    </location>
</feature>
<reference evidence="4 5" key="1">
    <citation type="submission" date="2024-08" db="EMBL/GenBank/DDBJ databases">
        <authorList>
            <person name="Cucini C."/>
            <person name="Frati F."/>
        </authorList>
    </citation>
    <scope>NUCLEOTIDE SEQUENCE [LARGE SCALE GENOMIC DNA]</scope>
</reference>
<dbReference type="PROSITE" id="PS50158">
    <property type="entry name" value="ZF_CCHC"/>
    <property type="match status" value="1"/>
</dbReference>
<dbReference type="Gene3D" id="4.10.60.10">
    <property type="entry name" value="Zinc finger, CCHC-type"/>
    <property type="match status" value="1"/>
</dbReference>
<organism evidence="4 5">
    <name type="scientific">Orchesella dallaii</name>
    <dbReference type="NCBI Taxonomy" id="48710"/>
    <lineage>
        <taxon>Eukaryota</taxon>
        <taxon>Metazoa</taxon>
        <taxon>Ecdysozoa</taxon>
        <taxon>Arthropoda</taxon>
        <taxon>Hexapoda</taxon>
        <taxon>Collembola</taxon>
        <taxon>Entomobryomorpha</taxon>
        <taxon>Entomobryoidea</taxon>
        <taxon>Orchesellidae</taxon>
        <taxon>Orchesellinae</taxon>
        <taxon>Orchesella</taxon>
    </lineage>
</organism>
<evidence type="ECO:0000313" key="5">
    <source>
        <dbReference type="Proteomes" id="UP001642540"/>
    </source>
</evidence>
<dbReference type="SMART" id="SM00343">
    <property type="entry name" value="ZnF_C2HC"/>
    <property type="match status" value="1"/>
</dbReference>
<keyword evidence="1" id="KW-0863">Zinc-finger</keyword>
<dbReference type="InterPro" id="IPR001878">
    <property type="entry name" value="Znf_CCHC"/>
</dbReference>
<evidence type="ECO:0000313" key="4">
    <source>
        <dbReference type="EMBL" id="CAL8135981.1"/>
    </source>
</evidence>
<feature type="region of interest" description="Disordered" evidence="2">
    <location>
        <begin position="174"/>
        <end position="289"/>
    </location>
</feature>
<keyword evidence="1" id="KW-0479">Metal-binding</keyword>
<accession>A0ABP1RUB5</accession>
<keyword evidence="5" id="KW-1185">Reference proteome</keyword>
<dbReference type="SUPFAM" id="SSF57756">
    <property type="entry name" value="Retrovirus zinc finger-like domains"/>
    <property type="match status" value="1"/>
</dbReference>
<feature type="region of interest" description="Disordered" evidence="2">
    <location>
        <begin position="1"/>
        <end position="32"/>
    </location>
</feature>
<name>A0ABP1RUB5_9HEXA</name>
<sequence>MSDQDQEGRSVRQTTKDQRDKTRGIRKQGDRKRLRAYKSLSELEEEGIIKSIVVTKLEASDAIKAFVTPPRSPATSIFNSPPHLPDPPLPPEPPHLPEPPHSTTNMSLPPDVLAVLTPTKKKALEDWVAANRVTINVPTIKPRLKLAIGELKTATPEHLIDRCNQVVRDLRAVDREEERRGKPPLPPVRPQFKERTDEGQRQQFNGQRKFNDRNYQRYNQQNNSNQGAYANPPWRQRTEDPKTENQAGYMNKKDFRRETRGKYGKPPPQDDNPQDEKRPPPKLNPHADKDCYLCKKKGHIARFCPAAAFFFDKEDEDKKKKDANEDNLNPGGEQ</sequence>